<gene>
    <name evidence="2" type="ORF">THAOC_07532</name>
</gene>
<organism evidence="2 3">
    <name type="scientific">Thalassiosira oceanica</name>
    <name type="common">Marine diatom</name>
    <dbReference type="NCBI Taxonomy" id="159749"/>
    <lineage>
        <taxon>Eukaryota</taxon>
        <taxon>Sar</taxon>
        <taxon>Stramenopiles</taxon>
        <taxon>Ochrophyta</taxon>
        <taxon>Bacillariophyta</taxon>
        <taxon>Coscinodiscophyceae</taxon>
        <taxon>Thalassiosirophycidae</taxon>
        <taxon>Thalassiosirales</taxon>
        <taxon>Thalassiosiraceae</taxon>
        <taxon>Thalassiosira</taxon>
    </lineage>
</organism>
<sequence length="410" mass="45341">GRHRLWVDTLDHALHGRSLEDNHILVHTNSTYRITQPILNGFTGYDDYGSPSLVVCCQKSELEKMGGPLYCPGWGVEAAIQAVGRLPYFGKKGTVLDKYGASQPRGGVATRTGSPQTAQPPSRTSTVHDGAGRCLLNKRSRELLDRSRARPLHQSLHPPRLTTPKRAQRPIWDGPGPPCTHNYPTGRQRVNDSGSHLSAEAIFEVKTFVGCKSRYGDNNALITPADRRAKQVCQAYLLKTKKLDAKFAPEIVGDGTGNVVGPFQTMLGRFYRGQVLPVCAGWFGEINIDFDRIIRQLARKAAAGDHGLRISPLVNNDRKGGAFPMPIMLHQFRRAIGVAIVRGNAQHKLSRLHYVRATPEEAADACSANHSSSNRWESHRHGQSNWFSQHTPDGYGTYGQFRNGYDHCVP</sequence>
<feature type="compositionally biased region" description="Polar residues" evidence="1">
    <location>
        <begin position="111"/>
        <end position="127"/>
    </location>
</feature>
<feature type="non-terminal residue" evidence="2">
    <location>
        <position position="1"/>
    </location>
</feature>
<evidence type="ECO:0000313" key="2">
    <source>
        <dbReference type="EMBL" id="EJK71062.1"/>
    </source>
</evidence>
<name>K0TK89_THAOC</name>
<comment type="caution">
    <text evidence="2">The sequence shown here is derived from an EMBL/GenBank/DDBJ whole genome shotgun (WGS) entry which is preliminary data.</text>
</comment>
<feature type="region of interest" description="Disordered" evidence="1">
    <location>
        <begin position="100"/>
        <end position="132"/>
    </location>
</feature>
<accession>K0TK89</accession>
<dbReference type="OrthoDB" id="55737at2759"/>
<keyword evidence="3" id="KW-1185">Reference proteome</keyword>
<evidence type="ECO:0000313" key="3">
    <source>
        <dbReference type="Proteomes" id="UP000266841"/>
    </source>
</evidence>
<protein>
    <submittedName>
        <fullName evidence="2">Uncharacterized protein</fullName>
    </submittedName>
</protein>
<feature type="region of interest" description="Disordered" evidence="1">
    <location>
        <begin position="145"/>
        <end position="192"/>
    </location>
</feature>
<reference evidence="2 3" key="1">
    <citation type="journal article" date="2012" name="Genome Biol.">
        <title>Genome and low-iron response of an oceanic diatom adapted to chronic iron limitation.</title>
        <authorList>
            <person name="Lommer M."/>
            <person name="Specht M."/>
            <person name="Roy A.S."/>
            <person name="Kraemer L."/>
            <person name="Andreson R."/>
            <person name="Gutowska M.A."/>
            <person name="Wolf J."/>
            <person name="Bergner S.V."/>
            <person name="Schilhabel M.B."/>
            <person name="Klostermeier U.C."/>
            <person name="Beiko R.G."/>
            <person name="Rosenstiel P."/>
            <person name="Hippler M."/>
            <person name="Laroche J."/>
        </authorList>
    </citation>
    <scope>NUCLEOTIDE SEQUENCE [LARGE SCALE GENOMIC DNA]</scope>
    <source>
        <strain evidence="2 3">CCMP1005</strain>
    </source>
</reference>
<dbReference type="Proteomes" id="UP000266841">
    <property type="component" value="Unassembled WGS sequence"/>
</dbReference>
<dbReference type="eggNOG" id="ENOG502T074">
    <property type="taxonomic scope" value="Eukaryota"/>
</dbReference>
<dbReference type="AlphaFoldDB" id="K0TK89"/>
<proteinExistence type="predicted"/>
<evidence type="ECO:0000256" key="1">
    <source>
        <dbReference type="SAM" id="MobiDB-lite"/>
    </source>
</evidence>
<dbReference type="EMBL" id="AGNL01007700">
    <property type="protein sequence ID" value="EJK71062.1"/>
    <property type="molecule type" value="Genomic_DNA"/>
</dbReference>